<protein>
    <submittedName>
        <fullName evidence="2">Uncharacterized protein</fullName>
    </submittedName>
</protein>
<feature type="region of interest" description="Disordered" evidence="1">
    <location>
        <begin position="1"/>
        <end position="27"/>
    </location>
</feature>
<gene>
    <name evidence="2" type="ORF">O3P69_002876</name>
</gene>
<dbReference type="EMBL" id="JARAKH010000009">
    <property type="protein sequence ID" value="KAK8401399.1"/>
    <property type="molecule type" value="Genomic_DNA"/>
</dbReference>
<feature type="compositionally biased region" description="Polar residues" evidence="1">
    <location>
        <begin position="78"/>
        <end position="100"/>
    </location>
</feature>
<feature type="compositionally biased region" description="Basic and acidic residues" evidence="1">
    <location>
        <begin position="1"/>
        <end position="12"/>
    </location>
</feature>
<proteinExistence type="predicted"/>
<sequence>MIVKGGGERERWASLSPTPAQLEESKRRVETTVDVAEDGVLLGLRATCWRVLTVSRHHRASGNTGTSSRLARRGPSLKQVTSGTRSRHPGSSSTTPTNISICKGLEASKSRLAATL</sequence>
<dbReference type="Proteomes" id="UP001487740">
    <property type="component" value="Unassembled WGS sequence"/>
</dbReference>
<evidence type="ECO:0000256" key="1">
    <source>
        <dbReference type="SAM" id="MobiDB-lite"/>
    </source>
</evidence>
<name>A0AAW0UMP1_SCYPA</name>
<accession>A0AAW0UMP1</accession>
<feature type="region of interest" description="Disordered" evidence="1">
    <location>
        <begin position="56"/>
        <end position="102"/>
    </location>
</feature>
<evidence type="ECO:0000313" key="3">
    <source>
        <dbReference type="Proteomes" id="UP001487740"/>
    </source>
</evidence>
<evidence type="ECO:0000313" key="2">
    <source>
        <dbReference type="EMBL" id="KAK8401399.1"/>
    </source>
</evidence>
<reference evidence="2 3" key="1">
    <citation type="submission" date="2023-03" db="EMBL/GenBank/DDBJ databases">
        <title>High-quality genome of Scylla paramamosain provides insights in environmental adaptation.</title>
        <authorList>
            <person name="Zhang L."/>
        </authorList>
    </citation>
    <scope>NUCLEOTIDE SEQUENCE [LARGE SCALE GENOMIC DNA]</scope>
    <source>
        <strain evidence="2">LZ_2023a</strain>
        <tissue evidence="2">Muscle</tissue>
    </source>
</reference>
<comment type="caution">
    <text evidence="2">The sequence shown here is derived from an EMBL/GenBank/DDBJ whole genome shotgun (WGS) entry which is preliminary data.</text>
</comment>
<dbReference type="AlphaFoldDB" id="A0AAW0UMP1"/>
<organism evidence="2 3">
    <name type="scientific">Scylla paramamosain</name>
    <name type="common">Mud crab</name>
    <dbReference type="NCBI Taxonomy" id="85552"/>
    <lineage>
        <taxon>Eukaryota</taxon>
        <taxon>Metazoa</taxon>
        <taxon>Ecdysozoa</taxon>
        <taxon>Arthropoda</taxon>
        <taxon>Crustacea</taxon>
        <taxon>Multicrustacea</taxon>
        <taxon>Malacostraca</taxon>
        <taxon>Eumalacostraca</taxon>
        <taxon>Eucarida</taxon>
        <taxon>Decapoda</taxon>
        <taxon>Pleocyemata</taxon>
        <taxon>Brachyura</taxon>
        <taxon>Eubrachyura</taxon>
        <taxon>Portunoidea</taxon>
        <taxon>Portunidae</taxon>
        <taxon>Portuninae</taxon>
        <taxon>Scylla</taxon>
    </lineage>
</organism>
<keyword evidence="3" id="KW-1185">Reference proteome</keyword>